<proteinExistence type="inferred from homology"/>
<dbReference type="GO" id="GO:0004553">
    <property type="term" value="F:hydrolase activity, hydrolyzing O-glycosyl compounds"/>
    <property type="evidence" value="ECO:0007669"/>
    <property type="project" value="InterPro"/>
</dbReference>
<dbReference type="GO" id="GO:0005975">
    <property type="term" value="P:carbohydrate metabolic process"/>
    <property type="evidence" value="ECO:0007669"/>
    <property type="project" value="InterPro"/>
</dbReference>
<comment type="similarity">
    <text evidence="1">Belongs to the glycosyl hydrolase 3 family.</text>
</comment>
<evidence type="ECO:0000313" key="3">
    <source>
        <dbReference type="EMBL" id="GAJ04069.1"/>
    </source>
</evidence>
<dbReference type="SUPFAM" id="SSF51445">
    <property type="entry name" value="(Trans)glycosidases"/>
    <property type="match status" value="1"/>
</dbReference>
<gene>
    <name evidence="3" type="ORF">S12H4_51944</name>
</gene>
<dbReference type="GO" id="GO:0009254">
    <property type="term" value="P:peptidoglycan turnover"/>
    <property type="evidence" value="ECO:0007669"/>
    <property type="project" value="TreeGrafter"/>
</dbReference>
<keyword evidence="2" id="KW-0378">Hydrolase</keyword>
<dbReference type="AlphaFoldDB" id="X1TFN4"/>
<accession>X1TFN4</accession>
<sequence length="212" mass="23543">MLSVSPLEAQIAIHQALITAVQNGEIGAERIDESVFRILRVKHKYGLFQWQPSADLSPVGSQEHQAMADEMALAATTLLRNDAGLVPLPQHIRRVLVLSPDELPPASTGNATLLAQDLRQQGLEARELVFNLNRSNSKDTTYAEALRLAPLNDLVIFGEWELVKRYANWSDQWQEQLIAALQQTGKAVIVIAWRDPGAILRVSQVSTFLIAY</sequence>
<dbReference type="PANTHER" id="PTHR30480:SF13">
    <property type="entry name" value="BETA-HEXOSAMINIDASE"/>
    <property type="match status" value="1"/>
</dbReference>
<evidence type="ECO:0000256" key="2">
    <source>
        <dbReference type="ARBA" id="ARBA00022801"/>
    </source>
</evidence>
<dbReference type="Gene3D" id="3.40.50.1700">
    <property type="entry name" value="Glycoside hydrolase family 3 C-terminal domain"/>
    <property type="match status" value="1"/>
</dbReference>
<dbReference type="Gene3D" id="3.20.20.300">
    <property type="entry name" value="Glycoside hydrolase, family 3, N-terminal domain"/>
    <property type="match status" value="1"/>
</dbReference>
<name>X1TFN4_9ZZZZ</name>
<dbReference type="EMBL" id="BARW01032891">
    <property type="protein sequence ID" value="GAJ04069.1"/>
    <property type="molecule type" value="Genomic_DNA"/>
</dbReference>
<organism evidence="3">
    <name type="scientific">marine sediment metagenome</name>
    <dbReference type="NCBI Taxonomy" id="412755"/>
    <lineage>
        <taxon>unclassified sequences</taxon>
        <taxon>metagenomes</taxon>
        <taxon>ecological metagenomes</taxon>
    </lineage>
</organism>
<dbReference type="InterPro" id="IPR036962">
    <property type="entry name" value="Glyco_hydro_3_N_sf"/>
</dbReference>
<comment type="caution">
    <text evidence="3">The sequence shown here is derived from an EMBL/GenBank/DDBJ whole genome shotgun (WGS) entry which is preliminary data.</text>
</comment>
<protein>
    <recommendedName>
        <fullName evidence="4">Glycoside hydrolase family 3 N-terminal domain-containing protein</fullName>
    </recommendedName>
</protein>
<reference evidence="3" key="1">
    <citation type="journal article" date="2014" name="Front. Microbiol.">
        <title>High frequency of phylogenetically diverse reductive dehalogenase-homologous genes in deep subseafloor sedimentary metagenomes.</title>
        <authorList>
            <person name="Kawai M."/>
            <person name="Futagami T."/>
            <person name="Toyoda A."/>
            <person name="Takaki Y."/>
            <person name="Nishi S."/>
            <person name="Hori S."/>
            <person name="Arai W."/>
            <person name="Tsubouchi T."/>
            <person name="Morono Y."/>
            <person name="Uchiyama I."/>
            <person name="Ito T."/>
            <person name="Fujiyama A."/>
            <person name="Inagaki F."/>
            <person name="Takami H."/>
        </authorList>
    </citation>
    <scope>NUCLEOTIDE SEQUENCE</scope>
    <source>
        <strain evidence="3">Expedition CK06-06</strain>
    </source>
</reference>
<dbReference type="InterPro" id="IPR036881">
    <property type="entry name" value="Glyco_hydro_3_C_sf"/>
</dbReference>
<feature type="non-terminal residue" evidence="3">
    <location>
        <position position="212"/>
    </location>
</feature>
<dbReference type="PANTHER" id="PTHR30480">
    <property type="entry name" value="BETA-HEXOSAMINIDASE-RELATED"/>
    <property type="match status" value="1"/>
</dbReference>
<dbReference type="InterPro" id="IPR050226">
    <property type="entry name" value="NagZ_Beta-hexosaminidase"/>
</dbReference>
<dbReference type="InterPro" id="IPR017853">
    <property type="entry name" value="GH"/>
</dbReference>
<evidence type="ECO:0008006" key="4">
    <source>
        <dbReference type="Google" id="ProtNLM"/>
    </source>
</evidence>
<evidence type="ECO:0000256" key="1">
    <source>
        <dbReference type="ARBA" id="ARBA00005336"/>
    </source>
</evidence>